<organism evidence="1 2">
    <name type="scientific">Pseudomonas syringae pv. actinidiae</name>
    <dbReference type="NCBI Taxonomy" id="103796"/>
    <lineage>
        <taxon>Bacteria</taxon>
        <taxon>Pseudomonadati</taxon>
        <taxon>Pseudomonadota</taxon>
        <taxon>Gammaproteobacteria</taxon>
        <taxon>Pseudomonadales</taxon>
        <taxon>Pseudomonadaceae</taxon>
        <taxon>Pseudomonas</taxon>
        <taxon>Pseudomonas syringae</taxon>
    </lineage>
</organism>
<dbReference type="AlphaFoldDB" id="A0A2V0QHG8"/>
<dbReference type="Proteomes" id="UP000247480">
    <property type="component" value="Unassembled WGS sequence"/>
</dbReference>
<name>A0A2V0QHG8_PSESF</name>
<gene>
    <name evidence="1" type="ORF">KPSA1_03447</name>
</gene>
<evidence type="ECO:0000313" key="2">
    <source>
        <dbReference type="Proteomes" id="UP000247480"/>
    </source>
</evidence>
<accession>A0A2V0QHG8</accession>
<reference evidence="1 2" key="1">
    <citation type="submission" date="2018-04" db="EMBL/GenBank/DDBJ databases">
        <title>Draft genome sequence of Pseudomonas syringae pv. actinidiae biovar 1 strains isolated from kiwifruit in Kagawa prefecture.</title>
        <authorList>
            <person name="Tabuchi M."/>
            <person name="Saito M."/>
            <person name="Fujiwara S."/>
            <person name="Sasa N."/>
            <person name="Akimitsu K."/>
            <person name="Gomi K."/>
            <person name="Konishi-Sugita S."/>
            <person name="Hamano K."/>
            <person name="Kataoka I."/>
        </authorList>
    </citation>
    <scope>NUCLEOTIDE SEQUENCE [LARGE SCALE GENOMIC DNA]</scope>
    <source>
        <strain evidence="1 2">MAFF212206</strain>
    </source>
</reference>
<protein>
    <submittedName>
        <fullName evidence="1">Uncharacterized protein</fullName>
    </submittedName>
</protein>
<sequence>MLPDRTNWLFSGKKRRRSRSQRGLSNMAIPDMFQLVTLGRYVQGIAQCAHLPVRCYEKLY</sequence>
<comment type="caution">
    <text evidence="1">The sequence shown here is derived from an EMBL/GenBank/DDBJ whole genome shotgun (WGS) entry which is preliminary data.</text>
</comment>
<proteinExistence type="predicted"/>
<dbReference type="EMBL" id="BGJZ01000146">
    <property type="protein sequence ID" value="GBH10038.1"/>
    <property type="molecule type" value="Genomic_DNA"/>
</dbReference>
<evidence type="ECO:0000313" key="1">
    <source>
        <dbReference type="EMBL" id="GBH10038.1"/>
    </source>
</evidence>